<dbReference type="Proteomes" id="UP000014760">
    <property type="component" value="Unassembled WGS sequence"/>
</dbReference>
<dbReference type="EMBL" id="AMQN01000193">
    <property type="status" value="NOT_ANNOTATED_CDS"/>
    <property type="molecule type" value="Genomic_DNA"/>
</dbReference>
<reference evidence="3" key="2">
    <citation type="journal article" date="2013" name="Nature">
        <title>Insights into bilaterian evolution from three spiralian genomes.</title>
        <authorList>
            <person name="Simakov O."/>
            <person name="Marletaz F."/>
            <person name="Cho S.J."/>
            <person name="Edsinger-Gonzales E."/>
            <person name="Havlak P."/>
            <person name="Hellsten U."/>
            <person name="Kuo D.H."/>
            <person name="Larsson T."/>
            <person name="Lv J."/>
            <person name="Arendt D."/>
            <person name="Savage R."/>
            <person name="Osoegawa K."/>
            <person name="de Jong P."/>
            <person name="Grimwood J."/>
            <person name="Chapman J.A."/>
            <person name="Shapiro H."/>
            <person name="Aerts A."/>
            <person name="Otillar R.P."/>
            <person name="Terry A.Y."/>
            <person name="Boore J.L."/>
            <person name="Grigoriev I.V."/>
            <person name="Lindberg D.R."/>
            <person name="Seaver E.C."/>
            <person name="Weisblat D.A."/>
            <person name="Putnam N.H."/>
            <person name="Rokhsar D.S."/>
        </authorList>
    </citation>
    <scope>NUCLEOTIDE SEQUENCE</scope>
    <source>
        <strain evidence="3">I ESC-2004</strain>
    </source>
</reference>
<name>X2AMH6_CAPTE</name>
<dbReference type="HOGENOM" id="CLU_2123390_0_0_1"/>
<feature type="region of interest" description="Disordered" evidence="1">
    <location>
        <begin position="1"/>
        <end position="25"/>
    </location>
</feature>
<sequence>MKSTSNELSEATRRRKLGRSMTPTASPGYVAAAPYPALAPAHDVHPKFDPRISSYDSIPVGIPKGHIVTITREHHGTMYYDRGECDNYELLRCKPSSDHMIGSILNCSTPNLQC</sequence>
<organism evidence="2 3">
    <name type="scientific">Capitella teleta</name>
    <name type="common">Polychaete worm</name>
    <dbReference type="NCBI Taxonomy" id="283909"/>
    <lineage>
        <taxon>Eukaryota</taxon>
        <taxon>Metazoa</taxon>
        <taxon>Spiralia</taxon>
        <taxon>Lophotrochozoa</taxon>
        <taxon>Annelida</taxon>
        <taxon>Polychaeta</taxon>
        <taxon>Sedentaria</taxon>
        <taxon>Scolecida</taxon>
        <taxon>Capitellidae</taxon>
        <taxon>Capitella</taxon>
    </lineage>
</organism>
<evidence type="ECO:0000313" key="3">
    <source>
        <dbReference type="Proteomes" id="UP000014760"/>
    </source>
</evidence>
<reference evidence="3" key="1">
    <citation type="submission" date="2012-12" db="EMBL/GenBank/DDBJ databases">
        <authorList>
            <person name="Hellsten U."/>
            <person name="Grimwood J."/>
            <person name="Chapman J.A."/>
            <person name="Shapiro H."/>
            <person name="Aerts A."/>
            <person name="Otillar R.P."/>
            <person name="Terry A.Y."/>
            <person name="Boore J.L."/>
            <person name="Simakov O."/>
            <person name="Marletaz F."/>
            <person name="Cho S.-J."/>
            <person name="Edsinger-Gonzales E."/>
            <person name="Havlak P."/>
            <person name="Kuo D.-H."/>
            <person name="Larsson T."/>
            <person name="Lv J."/>
            <person name="Arendt D."/>
            <person name="Savage R."/>
            <person name="Osoegawa K."/>
            <person name="de Jong P."/>
            <person name="Lindberg D.R."/>
            <person name="Seaver E.C."/>
            <person name="Weisblat D.A."/>
            <person name="Putnam N.H."/>
            <person name="Grigoriev I.V."/>
            <person name="Rokhsar D.S."/>
        </authorList>
    </citation>
    <scope>NUCLEOTIDE SEQUENCE</scope>
    <source>
        <strain evidence="3">I ESC-2004</strain>
    </source>
</reference>
<proteinExistence type="predicted"/>
<protein>
    <submittedName>
        <fullName evidence="2">Uncharacterized protein</fullName>
    </submittedName>
</protein>
<dbReference type="EnsemblMetazoa" id="CapteT217645">
    <property type="protein sequence ID" value="CapteP217645"/>
    <property type="gene ID" value="CapteG217645"/>
</dbReference>
<evidence type="ECO:0000313" key="2">
    <source>
        <dbReference type="EnsemblMetazoa" id="CapteP217645"/>
    </source>
</evidence>
<reference evidence="2" key="3">
    <citation type="submission" date="2015-06" db="UniProtKB">
        <authorList>
            <consortium name="EnsemblMetazoa"/>
        </authorList>
    </citation>
    <scope>IDENTIFICATION</scope>
</reference>
<evidence type="ECO:0000256" key="1">
    <source>
        <dbReference type="SAM" id="MobiDB-lite"/>
    </source>
</evidence>
<accession>X2AMH6</accession>
<dbReference type="AlphaFoldDB" id="X2AMH6"/>
<keyword evidence="3" id="KW-1185">Reference proteome</keyword>